<dbReference type="CDD" id="cd00293">
    <property type="entry name" value="USP-like"/>
    <property type="match status" value="1"/>
</dbReference>
<feature type="compositionally biased region" description="Basic and acidic residues" evidence="1">
    <location>
        <begin position="118"/>
        <end position="129"/>
    </location>
</feature>
<dbReference type="EMBL" id="FPAW01000052">
    <property type="protein sequence ID" value="SFU20568.1"/>
    <property type="molecule type" value="Genomic_DNA"/>
</dbReference>
<evidence type="ECO:0000256" key="1">
    <source>
        <dbReference type="SAM" id="MobiDB-lite"/>
    </source>
</evidence>
<dbReference type="OrthoDB" id="9792500at2"/>
<dbReference type="Pfam" id="PF00582">
    <property type="entry name" value="Usp"/>
    <property type="match status" value="1"/>
</dbReference>
<keyword evidence="4" id="KW-1185">Reference proteome</keyword>
<dbReference type="eggNOG" id="COG0589">
    <property type="taxonomic scope" value="Bacteria"/>
</dbReference>
<sequence length="129" mass="14247">MYRKSLVPLALDHRVSVRADRDEDTVRKAFGPAHHEPQEKVQEFEGVSTEIVSGHTARAIINHANANTIDCIVNGARKPGLSDYFRGSTASCVIRHAYTSTSVLKPTKALIGATQERQSQDEHPQKDRG</sequence>
<dbReference type="Proteomes" id="UP000182466">
    <property type="component" value="Unassembled WGS sequence"/>
</dbReference>
<evidence type="ECO:0000259" key="2">
    <source>
        <dbReference type="Pfam" id="PF00582"/>
    </source>
</evidence>
<proteinExistence type="predicted"/>
<reference evidence="3 4" key="1">
    <citation type="submission" date="2016-10" db="EMBL/GenBank/DDBJ databases">
        <authorList>
            <person name="de Groot N.N."/>
        </authorList>
    </citation>
    <scope>NUCLEOTIDE SEQUENCE [LARGE SCALE GENOMIC DNA]</scope>
    <source>
        <strain evidence="3 4">CGMCC 1.10959</strain>
    </source>
</reference>
<dbReference type="STRING" id="999627.SAMN05216236_15220"/>
<dbReference type="AlphaFoldDB" id="A0A1I7E9F0"/>
<organism evidence="3 4">
    <name type="scientific">Sedimentitalea nanhaiensis</name>
    <dbReference type="NCBI Taxonomy" id="999627"/>
    <lineage>
        <taxon>Bacteria</taxon>
        <taxon>Pseudomonadati</taxon>
        <taxon>Pseudomonadota</taxon>
        <taxon>Alphaproteobacteria</taxon>
        <taxon>Rhodobacterales</taxon>
        <taxon>Paracoccaceae</taxon>
        <taxon>Sedimentitalea</taxon>
    </lineage>
</organism>
<name>A0A1I7E9F0_9RHOB</name>
<protein>
    <submittedName>
        <fullName evidence="3">Universal stress protein family protein</fullName>
    </submittedName>
</protein>
<accession>A0A1I7E9F0</accession>
<feature type="domain" description="UspA" evidence="2">
    <location>
        <begin position="36"/>
        <end position="100"/>
    </location>
</feature>
<dbReference type="InterPro" id="IPR014729">
    <property type="entry name" value="Rossmann-like_a/b/a_fold"/>
</dbReference>
<evidence type="ECO:0000313" key="3">
    <source>
        <dbReference type="EMBL" id="SFU20568.1"/>
    </source>
</evidence>
<feature type="region of interest" description="Disordered" evidence="1">
    <location>
        <begin position="110"/>
        <end position="129"/>
    </location>
</feature>
<dbReference type="RefSeq" id="WP_074920804.1">
    <property type="nucleotide sequence ID" value="NZ_FPAW01000052.1"/>
</dbReference>
<dbReference type="SUPFAM" id="SSF52402">
    <property type="entry name" value="Adenine nucleotide alpha hydrolases-like"/>
    <property type="match status" value="1"/>
</dbReference>
<evidence type="ECO:0000313" key="4">
    <source>
        <dbReference type="Proteomes" id="UP000182466"/>
    </source>
</evidence>
<dbReference type="InterPro" id="IPR006016">
    <property type="entry name" value="UspA"/>
</dbReference>
<dbReference type="Gene3D" id="3.40.50.620">
    <property type="entry name" value="HUPs"/>
    <property type="match status" value="1"/>
</dbReference>
<gene>
    <name evidence="3" type="ORF">SAMN05216236_15220</name>
</gene>